<protein>
    <submittedName>
        <fullName evidence="1">Uncharacterized protein</fullName>
    </submittedName>
</protein>
<keyword evidence="2" id="KW-1185">Reference proteome</keyword>
<sequence>MENSATGAGGRFLCANGRGPPTKMLGGDGLCSNFVKLESIFFPTPRLAAS</sequence>
<proteinExistence type="predicted"/>
<reference evidence="1 2" key="1">
    <citation type="submission" date="2013-09" db="EMBL/GenBank/DDBJ databases">
        <title>Corchorus capsularis genome sequencing.</title>
        <authorList>
            <person name="Alam M."/>
            <person name="Haque M.S."/>
            <person name="Islam M.S."/>
            <person name="Emdad E.M."/>
            <person name="Islam M.M."/>
            <person name="Ahmed B."/>
            <person name="Halim A."/>
            <person name="Hossen Q.M.M."/>
            <person name="Hossain M.Z."/>
            <person name="Ahmed R."/>
            <person name="Khan M.M."/>
            <person name="Islam R."/>
            <person name="Rashid M.M."/>
            <person name="Khan S.A."/>
            <person name="Rahman M.S."/>
            <person name="Alam M."/>
        </authorList>
    </citation>
    <scope>NUCLEOTIDE SEQUENCE [LARGE SCALE GENOMIC DNA]</scope>
    <source>
        <strain evidence="2">cv. CVL-1</strain>
        <tissue evidence="1">Whole seedling</tissue>
    </source>
</reference>
<evidence type="ECO:0000313" key="1">
    <source>
        <dbReference type="EMBL" id="OMO81365.1"/>
    </source>
</evidence>
<comment type="caution">
    <text evidence="1">The sequence shown here is derived from an EMBL/GenBank/DDBJ whole genome shotgun (WGS) entry which is preliminary data.</text>
</comment>
<evidence type="ECO:0000313" key="2">
    <source>
        <dbReference type="Proteomes" id="UP000188268"/>
    </source>
</evidence>
<name>A0A1R3IFN9_COCAP</name>
<accession>A0A1R3IFN9</accession>
<organism evidence="1 2">
    <name type="scientific">Corchorus capsularis</name>
    <name type="common">Jute</name>
    <dbReference type="NCBI Taxonomy" id="210143"/>
    <lineage>
        <taxon>Eukaryota</taxon>
        <taxon>Viridiplantae</taxon>
        <taxon>Streptophyta</taxon>
        <taxon>Embryophyta</taxon>
        <taxon>Tracheophyta</taxon>
        <taxon>Spermatophyta</taxon>
        <taxon>Magnoliopsida</taxon>
        <taxon>eudicotyledons</taxon>
        <taxon>Gunneridae</taxon>
        <taxon>Pentapetalae</taxon>
        <taxon>rosids</taxon>
        <taxon>malvids</taxon>
        <taxon>Malvales</taxon>
        <taxon>Malvaceae</taxon>
        <taxon>Grewioideae</taxon>
        <taxon>Apeibeae</taxon>
        <taxon>Corchorus</taxon>
    </lineage>
</organism>
<dbReference type="AlphaFoldDB" id="A0A1R3IFN9"/>
<dbReference type="EMBL" id="AWWV01010170">
    <property type="protein sequence ID" value="OMO81365.1"/>
    <property type="molecule type" value="Genomic_DNA"/>
</dbReference>
<gene>
    <name evidence="1" type="ORF">CCACVL1_12450</name>
</gene>
<dbReference type="Gramene" id="OMO81365">
    <property type="protein sequence ID" value="OMO81365"/>
    <property type="gene ID" value="CCACVL1_12450"/>
</dbReference>
<dbReference type="Proteomes" id="UP000188268">
    <property type="component" value="Unassembled WGS sequence"/>
</dbReference>